<dbReference type="Proteomes" id="UP001289615">
    <property type="component" value="Unassembled WGS sequence"/>
</dbReference>
<evidence type="ECO:0000313" key="1">
    <source>
        <dbReference type="EMBL" id="MEA0976484.1"/>
    </source>
</evidence>
<proteinExistence type="predicted"/>
<name>A0ABU5NKF9_9BACI</name>
<organism evidence="1 2">
    <name type="scientific">Lysinibacillus irui</name>
    <dbReference type="NCBI Taxonomy" id="2998077"/>
    <lineage>
        <taxon>Bacteria</taxon>
        <taxon>Bacillati</taxon>
        <taxon>Bacillota</taxon>
        <taxon>Bacilli</taxon>
        <taxon>Bacillales</taxon>
        <taxon>Bacillaceae</taxon>
        <taxon>Lysinibacillus</taxon>
    </lineage>
</organism>
<reference evidence="1 2" key="1">
    <citation type="submission" date="2023-12" db="EMBL/GenBank/DDBJ databases">
        <title>Genome comparison identifies genes involved in endophytic behavior of Lysinibacillus irui and provides insights into its role as a plant-growth promoting bacterium.</title>
        <authorList>
            <person name="Hilario S."/>
            <person name="Matos I."/>
            <person name="Goncalves M.F.M."/>
            <person name="Pardo C.A."/>
            <person name="Santos M.J."/>
        </authorList>
    </citation>
    <scope>NUCLEOTIDE SEQUENCE [LARGE SCALE GENOMIC DNA]</scope>
    <source>
        <strain evidence="1 2">B3</strain>
    </source>
</reference>
<gene>
    <name evidence="1" type="ORF">U6C28_09295</name>
</gene>
<protein>
    <submittedName>
        <fullName evidence="1">Uncharacterized protein</fullName>
    </submittedName>
</protein>
<evidence type="ECO:0000313" key="2">
    <source>
        <dbReference type="Proteomes" id="UP001289615"/>
    </source>
</evidence>
<accession>A0ABU5NKF9</accession>
<comment type="caution">
    <text evidence="1">The sequence shown here is derived from an EMBL/GenBank/DDBJ whole genome shotgun (WGS) entry which is preliminary data.</text>
</comment>
<dbReference type="RefSeq" id="WP_322611516.1">
    <property type="nucleotide sequence ID" value="NZ_JAXLNX010000011.1"/>
</dbReference>
<dbReference type="EMBL" id="JAXUIA010000006">
    <property type="protein sequence ID" value="MEA0976484.1"/>
    <property type="molecule type" value="Genomic_DNA"/>
</dbReference>
<sequence length="119" mass="14376">MFLGYKSVEEYKRDHVEKVTIDEIVELKQVNKRARRCKNCSTLVKYDSEGNKAWFYIVDPHPDAMEFMEYHAMEFCTKECVVEYFTSEFNKPFEIFMEEFNEKLCKHHDEVIQLIEKSL</sequence>
<keyword evidence="2" id="KW-1185">Reference proteome</keyword>